<comment type="caution">
    <text evidence="1">The sequence shown here is derived from an EMBL/GenBank/DDBJ whole genome shotgun (WGS) entry which is preliminary data.</text>
</comment>
<protein>
    <submittedName>
        <fullName evidence="1">Uncharacterized protein</fullName>
    </submittedName>
</protein>
<name>A0A5N5Q864_9AGAM</name>
<accession>A0A5N5Q864</accession>
<gene>
    <name evidence="1" type="ORF">CTheo_8679</name>
</gene>
<proteinExistence type="predicted"/>
<dbReference type="EMBL" id="SSOP01000708">
    <property type="protein sequence ID" value="KAB5587879.1"/>
    <property type="molecule type" value="Genomic_DNA"/>
</dbReference>
<dbReference type="AlphaFoldDB" id="A0A5N5Q864"/>
<keyword evidence="2" id="KW-1185">Reference proteome</keyword>
<sequence>MPRPALEQGPTKLTPSVIISSSISAFQKYSGIDISEGQEYLEYHELTPDIIHAVPYQHLADILKVTKGNALKYQLFCQEFYNKLDSS</sequence>
<dbReference type="OrthoDB" id="3261928at2759"/>
<evidence type="ECO:0000313" key="2">
    <source>
        <dbReference type="Proteomes" id="UP000383932"/>
    </source>
</evidence>
<evidence type="ECO:0000313" key="1">
    <source>
        <dbReference type="EMBL" id="KAB5587879.1"/>
    </source>
</evidence>
<dbReference type="Proteomes" id="UP000383932">
    <property type="component" value="Unassembled WGS sequence"/>
</dbReference>
<reference evidence="1 2" key="1">
    <citation type="journal article" date="2019" name="Fungal Biol. Biotechnol.">
        <title>Draft genome sequence of fastidious pathogen Ceratobasidium theobromae, which causes vascular-streak dieback in Theobroma cacao.</title>
        <authorList>
            <person name="Ali S.S."/>
            <person name="Asman A."/>
            <person name="Shao J."/>
            <person name="Firmansyah A.P."/>
            <person name="Susilo A.W."/>
            <person name="Rosmana A."/>
            <person name="McMahon P."/>
            <person name="Junaid M."/>
            <person name="Guest D."/>
            <person name="Kheng T.Y."/>
            <person name="Meinhardt L.W."/>
            <person name="Bailey B.A."/>
        </authorList>
    </citation>
    <scope>NUCLEOTIDE SEQUENCE [LARGE SCALE GENOMIC DNA]</scope>
    <source>
        <strain evidence="1 2">CT2</strain>
    </source>
</reference>
<organism evidence="1 2">
    <name type="scientific">Ceratobasidium theobromae</name>
    <dbReference type="NCBI Taxonomy" id="1582974"/>
    <lineage>
        <taxon>Eukaryota</taxon>
        <taxon>Fungi</taxon>
        <taxon>Dikarya</taxon>
        <taxon>Basidiomycota</taxon>
        <taxon>Agaricomycotina</taxon>
        <taxon>Agaricomycetes</taxon>
        <taxon>Cantharellales</taxon>
        <taxon>Ceratobasidiaceae</taxon>
        <taxon>Ceratobasidium</taxon>
    </lineage>
</organism>